<comment type="caution">
    <text evidence="2">The sequence shown here is derived from an EMBL/GenBank/DDBJ whole genome shotgun (WGS) entry which is preliminary data.</text>
</comment>
<sequence>MVVAAEQQALTAAAERDRRAQPCARCGAADSSGLCSTCRTQAETEELLNRAARTWDVLGDDAARFSTWLNAGPALPAELALVAERLRQAPAEREGAIRAAGDDAVTFSRTLGHDPELRAGAAWNAAADACHQARTAALYVLQTRPDLLREAEDIRASALRSRPLDESADQRQAAAWRIALKAAGAAPIACWRTCSTRRRRPARPWRGGGSRSSSCPVRTAASNSPPRCRDCAPSRDPAPP</sequence>
<dbReference type="RefSeq" id="WP_271312234.1">
    <property type="nucleotide sequence ID" value="NZ_JABXJJ020000009.1"/>
</dbReference>
<dbReference type="AlphaFoldDB" id="A0AA90H367"/>
<accession>A0AA90H367</accession>
<dbReference type="EMBL" id="JABXJJ020000009">
    <property type="protein sequence ID" value="MDI5969407.1"/>
    <property type="molecule type" value="Genomic_DNA"/>
</dbReference>
<name>A0AA90H367_9ACTN</name>
<protein>
    <submittedName>
        <fullName evidence="2">Uncharacterized protein</fullName>
    </submittedName>
</protein>
<feature type="region of interest" description="Disordered" evidence="1">
    <location>
        <begin position="200"/>
        <end position="240"/>
    </location>
</feature>
<reference evidence="2" key="1">
    <citation type="submission" date="2023-05" db="EMBL/GenBank/DDBJ databases">
        <title>Streptantibioticus silvisoli sp. nov., acidotolerant actinomycetes 1 from pine litter.</title>
        <authorList>
            <person name="Swiecimska M."/>
            <person name="Golinska P."/>
            <person name="Sangal V."/>
            <person name="Wachnowicz B."/>
            <person name="Goodfellow M."/>
        </authorList>
    </citation>
    <scope>NUCLEOTIDE SEQUENCE</scope>
    <source>
        <strain evidence="2">SL13</strain>
    </source>
</reference>
<gene>
    <name evidence="2" type="ORF">POF50_008625</name>
</gene>
<organism evidence="2">
    <name type="scientific">Streptantibioticus silvisoli</name>
    <dbReference type="NCBI Taxonomy" id="2705255"/>
    <lineage>
        <taxon>Bacteria</taxon>
        <taxon>Bacillati</taxon>
        <taxon>Actinomycetota</taxon>
        <taxon>Actinomycetes</taxon>
        <taxon>Kitasatosporales</taxon>
        <taxon>Streptomycetaceae</taxon>
        <taxon>Streptantibioticus</taxon>
    </lineage>
</organism>
<proteinExistence type="predicted"/>
<evidence type="ECO:0000256" key="1">
    <source>
        <dbReference type="SAM" id="MobiDB-lite"/>
    </source>
</evidence>
<evidence type="ECO:0000313" key="2">
    <source>
        <dbReference type="EMBL" id="MDI5969407.1"/>
    </source>
</evidence>